<protein>
    <submittedName>
        <fullName evidence="1">Uncharacterized protein</fullName>
    </submittedName>
</protein>
<proteinExistence type="predicted"/>
<dbReference type="EMBL" id="DSDY01000003">
    <property type="protein sequence ID" value="HDS10006.1"/>
    <property type="molecule type" value="Genomic_DNA"/>
</dbReference>
<accession>A0A7C1HVV2</accession>
<dbReference type="AlphaFoldDB" id="A0A7C1HVV2"/>
<sequence>MPTVDEKLEQYKGAPRLAYLRKWEKWLQELFGEKYKDVVGEGLDAVERFLLEHCHGLNDDECYSEASVVATGKEKTDQDYVYQACLWKDALAKQLREEYNLEISHPQDALNILEHDERADVRALCDDYIRSSFTCMYQLPYDLKLDAFRPDILVDIMDERGAFQYADYFGYKQVNSFRQVWDFSFMRRYRAIIVRPANQPRWRKLCEVYADYDNGILWISNCSYVLFNDRKKVFVYYIYKYLR</sequence>
<gene>
    <name evidence="1" type="ORF">ENO04_00045</name>
</gene>
<reference evidence="1" key="1">
    <citation type="journal article" date="2020" name="mSystems">
        <title>Genome- and Community-Level Interaction Insights into Carbon Utilization and Element Cycling Functions of Hydrothermarchaeota in Hydrothermal Sediment.</title>
        <authorList>
            <person name="Zhou Z."/>
            <person name="Liu Y."/>
            <person name="Xu W."/>
            <person name="Pan J."/>
            <person name="Luo Z.H."/>
            <person name="Li M."/>
        </authorList>
    </citation>
    <scope>NUCLEOTIDE SEQUENCE [LARGE SCALE GENOMIC DNA]</scope>
    <source>
        <strain evidence="1">SpSt-123</strain>
    </source>
</reference>
<evidence type="ECO:0000313" key="1">
    <source>
        <dbReference type="EMBL" id="HDS10006.1"/>
    </source>
</evidence>
<comment type="caution">
    <text evidence="1">The sequence shown here is derived from an EMBL/GenBank/DDBJ whole genome shotgun (WGS) entry which is preliminary data.</text>
</comment>
<organism evidence="1">
    <name type="scientific">Fervidicoccus fontis</name>
    <dbReference type="NCBI Taxonomy" id="683846"/>
    <lineage>
        <taxon>Archaea</taxon>
        <taxon>Thermoproteota</taxon>
        <taxon>Thermoprotei</taxon>
        <taxon>Fervidicoccales</taxon>
        <taxon>Fervidicoccaceae</taxon>
        <taxon>Fervidicoccus</taxon>
    </lineage>
</organism>
<name>A0A7C1HVV2_9CREN</name>